<dbReference type="SUPFAM" id="SSF53067">
    <property type="entry name" value="Actin-like ATPase domain"/>
    <property type="match status" value="2"/>
</dbReference>
<evidence type="ECO:0000256" key="1">
    <source>
        <dbReference type="ARBA" id="ARBA00007125"/>
    </source>
</evidence>
<evidence type="ECO:0000256" key="2">
    <source>
        <dbReference type="ARBA" id="ARBA00012451"/>
    </source>
</evidence>
<dbReference type="FunFam" id="3.30.420.40:FF:000023">
    <property type="entry name" value="Guanosine-5'-triphosphate,3'-diphosphate pyrophosphatase"/>
    <property type="match status" value="1"/>
</dbReference>
<reference evidence="8 9" key="1">
    <citation type="submission" date="2023-10" db="EMBL/GenBank/DDBJ databases">
        <title>Complete Genome Sequence of Limnobacter thiooxidans CS-K2T, Isolated from freshwater lake sediments in Bavaria, Germany.</title>
        <authorList>
            <person name="Naruki M."/>
            <person name="Watanabe A."/>
            <person name="Warashina T."/>
            <person name="Morita T."/>
            <person name="Arakawa K."/>
        </authorList>
    </citation>
    <scope>NUCLEOTIDE SEQUENCE [LARGE SCALE GENOMIC DNA]</scope>
    <source>
        <strain evidence="8 9">CS-K2</strain>
    </source>
</reference>
<dbReference type="NCBIfam" id="TIGR03706">
    <property type="entry name" value="exo_poly_only"/>
    <property type="match status" value="1"/>
</dbReference>
<evidence type="ECO:0000313" key="8">
    <source>
        <dbReference type="EMBL" id="BET25603.1"/>
    </source>
</evidence>
<gene>
    <name evidence="8" type="primary">ppx</name>
    <name evidence="8" type="ORF">RGQ30_11040</name>
</gene>
<comment type="similarity">
    <text evidence="1">Belongs to the GppA/Ppx family.</text>
</comment>
<feature type="domain" description="Ppx/GppA phosphatase C-terminal" evidence="7">
    <location>
        <begin position="315"/>
        <end position="482"/>
    </location>
</feature>
<sequence>MSKPRQLIAAVDMGSSSFRMIVARVEELNKQSQIYIIDSLREPVRLGAGLNEHKQLDEASQERALNALSRFGERLRSFKPSEVRAVATNAVRVARNASEFIAKAEEALGFPIDVISGVEEARLVYCGVAHQLPIGQGKRLVVDIGGGSTEFIIGDDYEPDVMESLYIGCVSTAQQYFADGSIQPKAMKNAVMAARKEVAVLRRQMIDKGWTHAIGSSGTARALAEICVANGFTEHGISAEGLRLIREHVTAAGHLDQVTLEGLKPDRLPMMPGGLAVMSAVFEELELEHMDVTDGALRQGLLYDMLGRQHNDDMREITVAQFLHRYKIDTQHAEKVKVLAEMLFSQLLKQQPLLKRQLPMLRWAAMLHEIGLSIGHNGHHKHAAYILSNADMPGFSKREQLLLSTWVLAHNGKLGKVSEIANTAIQWAAPMCLRLAALFLRRREVEALPELRVKLQEQGVQLSVPKNWLLDHPLTQYSLETEFEQWQRIGLNLELVTRRQ</sequence>
<feature type="domain" description="Ppx/GppA phosphatase N-terminal" evidence="6">
    <location>
        <begin position="27"/>
        <end position="308"/>
    </location>
</feature>
<dbReference type="EC" id="3.6.1.11" evidence="2"/>
<dbReference type="Gene3D" id="3.30.420.150">
    <property type="entry name" value="Exopolyphosphatase. Domain 2"/>
    <property type="match status" value="1"/>
</dbReference>
<dbReference type="InterPro" id="IPR003695">
    <property type="entry name" value="Ppx_GppA_N"/>
</dbReference>
<evidence type="ECO:0000259" key="6">
    <source>
        <dbReference type="Pfam" id="PF02541"/>
    </source>
</evidence>
<dbReference type="PANTHER" id="PTHR30005">
    <property type="entry name" value="EXOPOLYPHOSPHATASE"/>
    <property type="match status" value="1"/>
</dbReference>
<dbReference type="InterPro" id="IPR022371">
    <property type="entry name" value="Exopolyphosphatase"/>
</dbReference>
<keyword evidence="9" id="KW-1185">Reference proteome</keyword>
<protein>
    <recommendedName>
        <fullName evidence="3">Exopolyphosphatase</fullName>
        <ecNumber evidence="2">3.6.1.11</ecNumber>
    </recommendedName>
</protein>
<keyword evidence="4" id="KW-0378">Hydrolase</keyword>
<evidence type="ECO:0000313" key="9">
    <source>
        <dbReference type="Proteomes" id="UP001329151"/>
    </source>
</evidence>
<evidence type="ECO:0000256" key="5">
    <source>
        <dbReference type="ARBA" id="ARBA00047607"/>
    </source>
</evidence>
<dbReference type="Gene3D" id="3.30.420.40">
    <property type="match status" value="1"/>
</dbReference>
<comment type="catalytic activity">
    <reaction evidence="5">
        <text>[phosphate](n) + H2O = [phosphate](n-1) + phosphate + H(+)</text>
        <dbReference type="Rhea" id="RHEA:21528"/>
        <dbReference type="Rhea" id="RHEA-COMP:9859"/>
        <dbReference type="Rhea" id="RHEA-COMP:14279"/>
        <dbReference type="ChEBI" id="CHEBI:15377"/>
        <dbReference type="ChEBI" id="CHEBI:15378"/>
        <dbReference type="ChEBI" id="CHEBI:16838"/>
        <dbReference type="ChEBI" id="CHEBI:43474"/>
        <dbReference type="EC" id="3.6.1.11"/>
    </reaction>
</comment>
<dbReference type="RefSeq" id="WP_130556860.1">
    <property type="nucleotide sequence ID" value="NZ_AP028947.1"/>
</dbReference>
<dbReference type="InterPro" id="IPR050273">
    <property type="entry name" value="GppA/Ppx_hydrolase"/>
</dbReference>
<dbReference type="PANTHER" id="PTHR30005:SF0">
    <property type="entry name" value="RETROGRADE REGULATION PROTEIN 2"/>
    <property type="match status" value="1"/>
</dbReference>
<organism evidence="8 9">
    <name type="scientific">Limnobacter thiooxidans</name>
    <dbReference type="NCBI Taxonomy" id="131080"/>
    <lineage>
        <taxon>Bacteria</taxon>
        <taxon>Pseudomonadati</taxon>
        <taxon>Pseudomonadota</taxon>
        <taxon>Betaproteobacteria</taxon>
        <taxon>Burkholderiales</taxon>
        <taxon>Burkholderiaceae</taxon>
        <taxon>Limnobacter</taxon>
    </lineage>
</organism>
<dbReference type="GO" id="GO:0004309">
    <property type="term" value="F:exopolyphosphatase activity"/>
    <property type="evidence" value="ECO:0007669"/>
    <property type="project" value="UniProtKB-EC"/>
</dbReference>
<dbReference type="AlphaFoldDB" id="A0AA86MAZ8"/>
<dbReference type="FunFam" id="3.30.420.150:FF:000001">
    <property type="entry name" value="Guanosine-5'-triphosphate,3'-diphosphate pyrophosphatase"/>
    <property type="match status" value="1"/>
</dbReference>
<dbReference type="GO" id="GO:0006793">
    <property type="term" value="P:phosphorus metabolic process"/>
    <property type="evidence" value="ECO:0007669"/>
    <property type="project" value="InterPro"/>
</dbReference>
<accession>A0AA86MAZ8</accession>
<dbReference type="KEGG" id="lto:RGQ30_11040"/>
<dbReference type="SUPFAM" id="SSF109604">
    <property type="entry name" value="HD-domain/PDEase-like"/>
    <property type="match status" value="1"/>
</dbReference>
<dbReference type="Proteomes" id="UP001329151">
    <property type="component" value="Chromosome"/>
</dbReference>
<dbReference type="EMBL" id="AP028947">
    <property type="protein sequence ID" value="BET25603.1"/>
    <property type="molecule type" value="Genomic_DNA"/>
</dbReference>
<evidence type="ECO:0000256" key="4">
    <source>
        <dbReference type="ARBA" id="ARBA00022801"/>
    </source>
</evidence>
<dbReference type="InterPro" id="IPR048950">
    <property type="entry name" value="Ppx_GppA_C"/>
</dbReference>
<dbReference type="Pfam" id="PF21447">
    <property type="entry name" value="Ppx-GppA_III"/>
    <property type="match status" value="1"/>
</dbReference>
<evidence type="ECO:0000259" key="7">
    <source>
        <dbReference type="Pfam" id="PF21447"/>
    </source>
</evidence>
<name>A0AA86MAZ8_9BURK</name>
<proteinExistence type="inferred from homology"/>
<dbReference type="CDD" id="cd24053">
    <property type="entry name" value="ASKHA_NBD_EcPPX-GppA-like"/>
    <property type="match status" value="1"/>
</dbReference>
<evidence type="ECO:0000256" key="3">
    <source>
        <dbReference type="ARBA" id="ARBA00020416"/>
    </source>
</evidence>
<dbReference type="PIRSF" id="PIRSF001267">
    <property type="entry name" value="Pyrophosphatase_GppA_Ppx"/>
    <property type="match status" value="1"/>
</dbReference>
<dbReference type="InterPro" id="IPR043129">
    <property type="entry name" value="ATPase_NBD"/>
</dbReference>
<dbReference type="Pfam" id="PF02541">
    <property type="entry name" value="Ppx-GppA"/>
    <property type="match status" value="1"/>
</dbReference>
<dbReference type="Gene3D" id="1.10.3210.10">
    <property type="entry name" value="Hypothetical protein af1432"/>
    <property type="match status" value="1"/>
</dbReference>
<dbReference type="InterPro" id="IPR030673">
    <property type="entry name" value="PyroPPase_GppA_Ppx"/>
</dbReference>